<dbReference type="GO" id="GO:0008236">
    <property type="term" value="F:serine-type peptidase activity"/>
    <property type="evidence" value="ECO:0007669"/>
    <property type="project" value="InterPro"/>
</dbReference>
<proteinExistence type="predicted"/>
<sequence>MKKIFVFFLFVSSTLSAQQKKIESNLLIANKNPDNFLQSLPTINKWLDNDRVLIYMKPSPSESMKNVVLNLKSGQIEDASNIDVSKAVNPSKKVTLKNGDLYLSTPQGETKITNDQDVIEKNPMFSPDSNYIAYTKNNNLFTYNIKTKRETQLTIDGSKTTLNGFATWLYWEEIFGRPTLFRAYWWSPDSKNIAYMRFDESKTPMFPIYSSEGQHGFIEETRYPKAGDPNPTAKIAFVDPDGNKTTWADFDENQDQYFGWPEWMSDGSGLMVQWINRGNDNLKLFNVSPKTGKKIELYDEKQSSWISIDEAAERLTVLDGGKEMIIISDKTGWKQLYLHGIDGKLKNPITSGKFTVTEVKGIDQKNRVLYFHARGLENSARFDLYRVGLDGKNMKRLTFGNFNHRRIEASPDLSYFVTTYSNLSTPNAMAIIDNTGKIVKDLGSAKGSEYDNYAINIPELVRVKSDDGKFDLPMTIVYPENYVAGKKYPVLVSIYGGPDAGTVYDSWNWSARSQWLSREGIIQVALDHRASGHFGKEGVAYMHRNLGKWELDDYKTMIKDLIKKGIADPAKIAITGFSYGGYMTCLALTKGSDVFTHGMAGGSVTSWKLYDSAYTERFMDTPQENADGYENGGILKYVDNYKGKLLIVHGTMDDNVHLQNSIQLIDALQEKKKDFEMMFYPGGRHGWGGNKGLHFDNLKTQFIYKNLLEKELPVGLLR</sequence>
<comment type="caution">
    <text evidence="3">The sequence shown here is derived from an EMBL/GenBank/DDBJ whole genome shotgun (WGS) entry which is preliminary data.</text>
</comment>
<protein>
    <submittedName>
        <fullName evidence="3">S9 family peptidase</fullName>
    </submittedName>
</protein>
<dbReference type="GO" id="GO:0006508">
    <property type="term" value="P:proteolysis"/>
    <property type="evidence" value="ECO:0007669"/>
    <property type="project" value="InterPro"/>
</dbReference>
<dbReference type="PANTHER" id="PTHR11731">
    <property type="entry name" value="PROTEASE FAMILY S9B,C DIPEPTIDYL-PEPTIDASE IV-RELATED"/>
    <property type="match status" value="1"/>
</dbReference>
<dbReference type="RefSeq" id="WP_255037644.1">
    <property type="nucleotide sequence ID" value="NZ_RJUF01000044.1"/>
</dbReference>
<dbReference type="Gene3D" id="3.40.50.1820">
    <property type="entry name" value="alpha/beta hydrolase"/>
    <property type="match status" value="1"/>
</dbReference>
<reference evidence="3 4" key="1">
    <citation type="submission" date="2018-11" db="EMBL/GenBank/DDBJ databases">
        <title>Novel bacteria species description.</title>
        <authorList>
            <person name="Han J.-H."/>
        </authorList>
    </citation>
    <scope>NUCLEOTIDE SEQUENCE [LARGE SCALE GENOMIC DNA]</scope>
    <source>
        <strain evidence="3 4">KCTC23259</strain>
    </source>
</reference>
<dbReference type="Pfam" id="PF00326">
    <property type="entry name" value="Peptidase_S9"/>
    <property type="match status" value="1"/>
</dbReference>
<dbReference type="EMBL" id="RJUF01000044">
    <property type="protein sequence ID" value="MCP9763881.1"/>
    <property type="molecule type" value="Genomic_DNA"/>
</dbReference>
<accession>A0AAE3KV67</accession>
<evidence type="ECO:0000259" key="2">
    <source>
        <dbReference type="Pfam" id="PF00930"/>
    </source>
</evidence>
<feature type="domain" description="Dipeptidylpeptidase IV N-terminal" evidence="2">
    <location>
        <begin position="109"/>
        <end position="426"/>
    </location>
</feature>
<dbReference type="SUPFAM" id="SSF53474">
    <property type="entry name" value="alpha/beta-Hydrolases"/>
    <property type="match status" value="1"/>
</dbReference>
<gene>
    <name evidence="3" type="ORF">EGI31_13040</name>
</gene>
<dbReference type="Gene3D" id="2.140.10.30">
    <property type="entry name" value="Dipeptidylpeptidase IV, N-terminal domain"/>
    <property type="match status" value="1"/>
</dbReference>
<dbReference type="InterPro" id="IPR050278">
    <property type="entry name" value="Serine_Prot_S9B/DPPIV"/>
</dbReference>
<dbReference type="Pfam" id="PF00930">
    <property type="entry name" value="DPPIV_N"/>
    <property type="match status" value="1"/>
</dbReference>
<evidence type="ECO:0000313" key="4">
    <source>
        <dbReference type="Proteomes" id="UP001204144"/>
    </source>
</evidence>
<dbReference type="PANTHER" id="PTHR11731:SF193">
    <property type="entry name" value="DIPEPTIDYL PEPTIDASE 9"/>
    <property type="match status" value="1"/>
</dbReference>
<dbReference type="InterPro" id="IPR002469">
    <property type="entry name" value="Peptidase_S9B_N"/>
</dbReference>
<dbReference type="InterPro" id="IPR001375">
    <property type="entry name" value="Peptidase_S9_cat"/>
</dbReference>
<dbReference type="InterPro" id="IPR029058">
    <property type="entry name" value="AB_hydrolase_fold"/>
</dbReference>
<name>A0AAE3KV67_9BACT</name>
<dbReference type="AlphaFoldDB" id="A0AAE3KV67"/>
<evidence type="ECO:0000259" key="1">
    <source>
        <dbReference type="Pfam" id="PF00326"/>
    </source>
</evidence>
<feature type="domain" description="Peptidase S9 prolyl oligopeptidase catalytic" evidence="1">
    <location>
        <begin position="507"/>
        <end position="705"/>
    </location>
</feature>
<organism evidence="3 4">
    <name type="scientific">Lacihabitans soyangensis</name>
    <dbReference type="NCBI Taxonomy" id="869394"/>
    <lineage>
        <taxon>Bacteria</taxon>
        <taxon>Pseudomonadati</taxon>
        <taxon>Bacteroidota</taxon>
        <taxon>Cytophagia</taxon>
        <taxon>Cytophagales</taxon>
        <taxon>Leadbetterellaceae</taxon>
        <taxon>Lacihabitans</taxon>
    </lineage>
</organism>
<dbReference type="GO" id="GO:0008239">
    <property type="term" value="F:dipeptidyl-peptidase activity"/>
    <property type="evidence" value="ECO:0007669"/>
    <property type="project" value="TreeGrafter"/>
</dbReference>
<evidence type="ECO:0000313" key="3">
    <source>
        <dbReference type="EMBL" id="MCP9763881.1"/>
    </source>
</evidence>
<dbReference type="Proteomes" id="UP001204144">
    <property type="component" value="Unassembled WGS sequence"/>
</dbReference>
<dbReference type="SUPFAM" id="SSF82171">
    <property type="entry name" value="DPP6 N-terminal domain-like"/>
    <property type="match status" value="1"/>
</dbReference>
<keyword evidence="4" id="KW-1185">Reference proteome</keyword>